<dbReference type="KEGG" id="sus:Acid_1643"/>
<feature type="region of interest" description="Disordered" evidence="1">
    <location>
        <begin position="326"/>
        <end position="352"/>
    </location>
</feature>
<reference evidence="2" key="1">
    <citation type="submission" date="2006-10" db="EMBL/GenBank/DDBJ databases">
        <title>Complete sequence of Solibacter usitatus Ellin6076.</title>
        <authorList>
            <consortium name="US DOE Joint Genome Institute"/>
            <person name="Copeland A."/>
            <person name="Lucas S."/>
            <person name="Lapidus A."/>
            <person name="Barry K."/>
            <person name="Detter J.C."/>
            <person name="Glavina del Rio T."/>
            <person name="Hammon N."/>
            <person name="Israni S."/>
            <person name="Dalin E."/>
            <person name="Tice H."/>
            <person name="Pitluck S."/>
            <person name="Thompson L.S."/>
            <person name="Brettin T."/>
            <person name="Bruce D."/>
            <person name="Han C."/>
            <person name="Tapia R."/>
            <person name="Gilna P."/>
            <person name="Schmutz J."/>
            <person name="Larimer F."/>
            <person name="Land M."/>
            <person name="Hauser L."/>
            <person name="Kyrpides N."/>
            <person name="Mikhailova N."/>
            <person name="Janssen P.H."/>
            <person name="Kuske C.R."/>
            <person name="Richardson P."/>
        </authorList>
    </citation>
    <scope>NUCLEOTIDE SEQUENCE</scope>
    <source>
        <strain evidence="2">Ellin6076</strain>
    </source>
</reference>
<dbReference type="Gene3D" id="1.10.575.10">
    <property type="entry name" value="P1 Nuclease"/>
    <property type="match status" value="1"/>
</dbReference>
<dbReference type="GO" id="GO:0016788">
    <property type="term" value="F:hydrolase activity, acting on ester bonds"/>
    <property type="evidence" value="ECO:0007669"/>
    <property type="project" value="InterPro"/>
</dbReference>
<dbReference type="EMBL" id="CP000473">
    <property type="protein sequence ID" value="ABJ82633.1"/>
    <property type="molecule type" value="Genomic_DNA"/>
</dbReference>
<dbReference type="STRING" id="234267.Acid_1643"/>
<feature type="compositionally biased region" description="Low complexity" evidence="1">
    <location>
        <begin position="331"/>
        <end position="340"/>
    </location>
</feature>
<evidence type="ECO:0008006" key="3">
    <source>
        <dbReference type="Google" id="ProtNLM"/>
    </source>
</evidence>
<protein>
    <recommendedName>
        <fullName evidence="3">Nuclease</fullName>
    </recommendedName>
</protein>
<dbReference type="InParanoid" id="Q028C4"/>
<organism evidence="2">
    <name type="scientific">Solibacter usitatus (strain Ellin6076)</name>
    <dbReference type="NCBI Taxonomy" id="234267"/>
    <lineage>
        <taxon>Bacteria</taxon>
        <taxon>Pseudomonadati</taxon>
        <taxon>Acidobacteriota</taxon>
        <taxon>Terriglobia</taxon>
        <taxon>Bryobacterales</taxon>
        <taxon>Solibacteraceae</taxon>
        <taxon>Candidatus Solibacter</taxon>
    </lineage>
</organism>
<dbReference type="AlphaFoldDB" id="Q028C4"/>
<dbReference type="HOGENOM" id="CLU_053114_1_0_0"/>
<dbReference type="InterPro" id="IPR008947">
    <property type="entry name" value="PLipase_C/P1_nuclease_dom_sf"/>
</dbReference>
<dbReference type="SUPFAM" id="SSF48537">
    <property type="entry name" value="Phospholipase C/P1 nuclease"/>
    <property type="match status" value="1"/>
</dbReference>
<evidence type="ECO:0000256" key="1">
    <source>
        <dbReference type="SAM" id="MobiDB-lite"/>
    </source>
</evidence>
<dbReference type="eggNOG" id="ENOG502Z9BW">
    <property type="taxonomic scope" value="Bacteria"/>
</dbReference>
<name>Q028C4_SOLUE</name>
<evidence type="ECO:0000313" key="2">
    <source>
        <dbReference type="EMBL" id="ABJ82633.1"/>
    </source>
</evidence>
<accession>Q028C4</accession>
<gene>
    <name evidence="2" type="ordered locus">Acid_1643</name>
</gene>
<sequence length="352" mass="39740" precursor="true">MKRRFVIAVTAYLFAIQQLGAWGVRGHTVANLAALEGITQDGPAFLRLQKAYIGHLGTIPDTWRSPSEPYLRISEDANHGWYTEGFDFIPNPPHSRTEFTLRVYDEYLKNKSKDPERAKLLNIRYTGLQAYSIIEGYERMKAGMRLYRNVSGPEEANRVNIGSIYAAISPTLADRAQVQQMLANDIAFYMGWVGHYVADAAQPLHNSIHHDGWSGADPKGYTRDPNIHGRFESQYLDLIGVTEEDVDKYMRKEPRLLDNVWKAVLDHSLEARGFTEEVYRLDLRGAFTKKDDAEARELVCKRLAAGAGFLRDLAYTAWIESAKPLPRVDPIDQPQNPDNPKYNPATGSAPAK</sequence>
<proteinExistence type="predicted"/>
<dbReference type="OrthoDB" id="267579at2"/>